<proteinExistence type="predicted"/>
<evidence type="ECO:0000256" key="1">
    <source>
        <dbReference type="SAM" id="MobiDB-lite"/>
    </source>
</evidence>
<dbReference type="EMBL" id="MDYQ01000211">
    <property type="protein sequence ID" value="PRP78669.1"/>
    <property type="molecule type" value="Genomic_DNA"/>
</dbReference>
<reference evidence="2 3" key="1">
    <citation type="journal article" date="2018" name="Genome Biol. Evol.">
        <title>Multiple Roots of Fruiting Body Formation in Amoebozoa.</title>
        <authorList>
            <person name="Hillmann F."/>
            <person name="Forbes G."/>
            <person name="Novohradska S."/>
            <person name="Ferling I."/>
            <person name="Riege K."/>
            <person name="Groth M."/>
            <person name="Westermann M."/>
            <person name="Marz M."/>
            <person name="Spaller T."/>
            <person name="Winckler T."/>
            <person name="Schaap P."/>
            <person name="Glockner G."/>
        </authorList>
    </citation>
    <scope>NUCLEOTIDE SEQUENCE [LARGE SCALE GENOMIC DNA]</scope>
    <source>
        <strain evidence="2 3">Jena</strain>
    </source>
</reference>
<keyword evidence="3" id="KW-1185">Reference proteome</keyword>
<dbReference type="Proteomes" id="UP000241769">
    <property type="component" value="Unassembled WGS sequence"/>
</dbReference>
<protein>
    <submittedName>
        <fullName evidence="2">Uncharacterized protein</fullName>
    </submittedName>
</protein>
<sequence length="173" mass="19405">MTNNISTDGFGLEDIHSRVDEVSRVLSACSVLPQRELSINLASEQCWDRYPLSQSGFRLIEGYITGPALFPSTGTVSIDLRMENHKPIKLCQSVVQISADGKFTLDKLNKIPRYNQICASPTTERTEMHAEIVVELFGGVRITKRMTILGAARGRSHGPEVQKARENNYKRKR</sequence>
<name>A0A2P6N3Y8_9EUKA</name>
<evidence type="ECO:0000313" key="2">
    <source>
        <dbReference type="EMBL" id="PRP78669.1"/>
    </source>
</evidence>
<gene>
    <name evidence="2" type="ORF">PROFUN_13450</name>
</gene>
<dbReference type="InParanoid" id="A0A2P6N3Y8"/>
<dbReference type="AlphaFoldDB" id="A0A2P6N3Y8"/>
<accession>A0A2P6N3Y8</accession>
<feature type="compositionally biased region" description="Basic and acidic residues" evidence="1">
    <location>
        <begin position="157"/>
        <end position="173"/>
    </location>
</feature>
<comment type="caution">
    <text evidence="2">The sequence shown here is derived from an EMBL/GenBank/DDBJ whole genome shotgun (WGS) entry which is preliminary data.</text>
</comment>
<feature type="region of interest" description="Disordered" evidence="1">
    <location>
        <begin position="153"/>
        <end position="173"/>
    </location>
</feature>
<evidence type="ECO:0000313" key="3">
    <source>
        <dbReference type="Proteomes" id="UP000241769"/>
    </source>
</evidence>
<organism evidence="2 3">
    <name type="scientific">Planoprotostelium fungivorum</name>
    <dbReference type="NCBI Taxonomy" id="1890364"/>
    <lineage>
        <taxon>Eukaryota</taxon>
        <taxon>Amoebozoa</taxon>
        <taxon>Evosea</taxon>
        <taxon>Variosea</taxon>
        <taxon>Cavosteliida</taxon>
        <taxon>Cavosteliaceae</taxon>
        <taxon>Planoprotostelium</taxon>
    </lineage>
</organism>